<reference evidence="3 4" key="1">
    <citation type="submission" date="2014-02" db="EMBL/GenBank/DDBJ databases">
        <title>The small core and large imbalanced accessory genome model reveals a collaborative survival strategy of Sorangium cellulosum strains in nature.</title>
        <authorList>
            <person name="Han K."/>
            <person name="Peng R."/>
            <person name="Blom J."/>
            <person name="Li Y.-Z."/>
        </authorList>
    </citation>
    <scope>NUCLEOTIDE SEQUENCE [LARGE SCALE GENOMIC DNA]</scope>
    <source>
        <strain evidence="3 4">So0007-03</strain>
    </source>
</reference>
<protein>
    <submittedName>
        <fullName evidence="3">Uncharacterized protein</fullName>
    </submittedName>
</protein>
<feature type="region of interest" description="Disordered" evidence="1">
    <location>
        <begin position="1"/>
        <end position="27"/>
    </location>
</feature>
<keyword evidence="2" id="KW-1133">Transmembrane helix</keyword>
<dbReference type="AlphaFoldDB" id="A0A150TEV9"/>
<comment type="caution">
    <text evidence="3">The sequence shown here is derived from an EMBL/GenBank/DDBJ whole genome shotgun (WGS) entry which is preliminary data.</text>
</comment>
<proteinExistence type="predicted"/>
<name>A0A150TEV9_SORCE</name>
<gene>
    <name evidence="3" type="ORF">BE21_52635</name>
</gene>
<evidence type="ECO:0000256" key="2">
    <source>
        <dbReference type="SAM" id="Phobius"/>
    </source>
</evidence>
<keyword evidence="2" id="KW-0812">Transmembrane</keyword>
<keyword evidence="2" id="KW-0472">Membrane</keyword>
<sequence>PASGAALAPVAGRPASPPPQPLTRRRSKGMMVTGIVLTSIGAVALLGGGLALAADSATDPEYTGDPTDPFEEDFTYEEDASAADAGVALIVGGVVFAGVGIPLAIVGGRKVPVQPEKKAASAPPPELVLGPRYAGLRWSM</sequence>
<organism evidence="3 4">
    <name type="scientific">Sorangium cellulosum</name>
    <name type="common">Polyangium cellulosum</name>
    <dbReference type="NCBI Taxonomy" id="56"/>
    <lineage>
        <taxon>Bacteria</taxon>
        <taxon>Pseudomonadati</taxon>
        <taxon>Myxococcota</taxon>
        <taxon>Polyangia</taxon>
        <taxon>Polyangiales</taxon>
        <taxon>Polyangiaceae</taxon>
        <taxon>Sorangium</taxon>
    </lineage>
</organism>
<accession>A0A150TEV9</accession>
<feature type="transmembrane region" description="Helical" evidence="2">
    <location>
        <begin position="85"/>
        <end position="108"/>
    </location>
</feature>
<evidence type="ECO:0000313" key="3">
    <source>
        <dbReference type="EMBL" id="KYG03244.1"/>
    </source>
</evidence>
<feature type="non-terminal residue" evidence="3">
    <location>
        <position position="1"/>
    </location>
</feature>
<dbReference type="EMBL" id="JEME01002761">
    <property type="protein sequence ID" value="KYG03244.1"/>
    <property type="molecule type" value="Genomic_DNA"/>
</dbReference>
<feature type="transmembrane region" description="Helical" evidence="2">
    <location>
        <begin position="30"/>
        <end position="54"/>
    </location>
</feature>
<evidence type="ECO:0000256" key="1">
    <source>
        <dbReference type="SAM" id="MobiDB-lite"/>
    </source>
</evidence>
<dbReference type="Proteomes" id="UP000075502">
    <property type="component" value="Unassembled WGS sequence"/>
</dbReference>
<evidence type="ECO:0000313" key="4">
    <source>
        <dbReference type="Proteomes" id="UP000075502"/>
    </source>
</evidence>